<dbReference type="AlphaFoldDB" id="A0A8S4FB99"/>
<comment type="caution">
    <text evidence="7">The sequence shown here is derived from an EMBL/GenBank/DDBJ whole genome shotgun (WGS) entry which is preliminary data.</text>
</comment>
<dbReference type="PROSITE" id="PS00010">
    <property type="entry name" value="ASX_HYDROXYL"/>
    <property type="match status" value="1"/>
</dbReference>
<evidence type="ECO:0000256" key="4">
    <source>
        <dbReference type="ARBA" id="ARBA00023157"/>
    </source>
</evidence>
<evidence type="ECO:0000313" key="8">
    <source>
        <dbReference type="Proteomes" id="UP000653454"/>
    </source>
</evidence>
<dbReference type="InterPro" id="IPR051221">
    <property type="entry name" value="LDLR-related"/>
</dbReference>
<keyword evidence="4 5" id="KW-1015">Disulfide bond</keyword>
<dbReference type="EMBL" id="CAJHNJ030000030">
    <property type="protein sequence ID" value="CAG9124459.1"/>
    <property type="molecule type" value="Genomic_DNA"/>
</dbReference>
<dbReference type="InterPro" id="IPR000152">
    <property type="entry name" value="EGF-type_Asp/Asn_hydroxyl_site"/>
</dbReference>
<feature type="disulfide bond" evidence="5">
    <location>
        <begin position="107"/>
        <end position="125"/>
    </location>
</feature>
<dbReference type="Proteomes" id="UP000653454">
    <property type="component" value="Unassembled WGS sequence"/>
</dbReference>
<sequence length="226" mass="24737">MALAIEYVLTSPPPPAYPSPCGAQFRCSSGQCLQWRRVCDQTRDCDSDEGPACHTLIHMRGFWHRSQKKLRKWYETRLTDGVGNRLCPYFAPPPPAYPSSCGSQFRCSSGQCLQWRRVCDQTRDCDSDEGPACLTACDNHNCSYSCQSTPSGPVCQCPAGMTPAGGLCTDIDECRDDVCSHVSALTAPAGGLCTDIDECRDDVCSHVCHNVPGTFYCSCFTGYANR</sequence>
<evidence type="ECO:0000256" key="5">
    <source>
        <dbReference type="PROSITE-ProRule" id="PRU00124"/>
    </source>
</evidence>
<name>A0A8S4FB99_PLUXY</name>
<keyword evidence="2" id="KW-0812">Transmembrane</keyword>
<evidence type="ECO:0000256" key="2">
    <source>
        <dbReference type="ARBA" id="ARBA00022692"/>
    </source>
</evidence>
<dbReference type="GO" id="GO:0016324">
    <property type="term" value="C:apical plasma membrane"/>
    <property type="evidence" value="ECO:0007669"/>
    <property type="project" value="TreeGrafter"/>
</dbReference>
<dbReference type="SUPFAM" id="SSF57424">
    <property type="entry name" value="LDL receptor-like module"/>
    <property type="match status" value="1"/>
</dbReference>
<dbReference type="InterPro" id="IPR018097">
    <property type="entry name" value="EGF_Ca-bd_CS"/>
</dbReference>
<feature type="disulfide bond" evidence="5">
    <location>
        <begin position="27"/>
        <end position="45"/>
    </location>
</feature>
<dbReference type="PANTHER" id="PTHR22722:SF14">
    <property type="entry name" value="MEGALIN, ISOFORM A"/>
    <property type="match status" value="1"/>
</dbReference>
<dbReference type="GO" id="GO:0006898">
    <property type="term" value="P:receptor-mediated endocytosis"/>
    <property type="evidence" value="ECO:0007669"/>
    <property type="project" value="TreeGrafter"/>
</dbReference>
<reference evidence="7" key="1">
    <citation type="submission" date="2020-11" db="EMBL/GenBank/DDBJ databases">
        <authorList>
            <person name="Whiteford S."/>
        </authorList>
    </citation>
    <scope>NUCLEOTIDE SEQUENCE</scope>
</reference>
<dbReference type="Gene3D" id="2.10.25.10">
    <property type="entry name" value="Laminin"/>
    <property type="match status" value="2"/>
</dbReference>
<dbReference type="PROSITE" id="PS50068">
    <property type="entry name" value="LDLRA_2"/>
    <property type="match status" value="2"/>
</dbReference>
<evidence type="ECO:0000313" key="7">
    <source>
        <dbReference type="EMBL" id="CAG9124459.1"/>
    </source>
</evidence>
<keyword evidence="3" id="KW-1133">Transmembrane helix</keyword>
<evidence type="ECO:0000256" key="3">
    <source>
        <dbReference type="ARBA" id="ARBA00022989"/>
    </source>
</evidence>
<dbReference type="Gene3D" id="4.10.400.10">
    <property type="entry name" value="Low-density Lipoprotein Receptor"/>
    <property type="match status" value="2"/>
</dbReference>
<evidence type="ECO:0000256" key="1">
    <source>
        <dbReference type="ARBA" id="ARBA00022536"/>
    </source>
</evidence>
<dbReference type="InterPro" id="IPR001881">
    <property type="entry name" value="EGF-like_Ca-bd_dom"/>
</dbReference>
<dbReference type="SMART" id="SM00192">
    <property type="entry name" value="LDLa"/>
    <property type="match status" value="2"/>
</dbReference>
<evidence type="ECO:0000259" key="6">
    <source>
        <dbReference type="SMART" id="SM00179"/>
    </source>
</evidence>
<dbReference type="GO" id="GO:0043235">
    <property type="term" value="C:receptor complex"/>
    <property type="evidence" value="ECO:0007669"/>
    <property type="project" value="TreeGrafter"/>
</dbReference>
<dbReference type="SMART" id="SM00179">
    <property type="entry name" value="EGF_CA"/>
    <property type="match status" value="1"/>
</dbReference>
<dbReference type="SUPFAM" id="SSF57196">
    <property type="entry name" value="EGF/Laminin"/>
    <property type="match status" value="1"/>
</dbReference>
<proteinExistence type="predicted"/>
<dbReference type="Pfam" id="PF07645">
    <property type="entry name" value="EGF_CA"/>
    <property type="match status" value="1"/>
</dbReference>
<gene>
    <name evidence="7" type="ORF">PLXY2_LOCUS8212</name>
</gene>
<dbReference type="InterPro" id="IPR002172">
    <property type="entry name" value="LDrepeatLR_classA_rpt"/>
</dbReference>
<keyword evidence="1" id="KW-0245">EGF-like domain</keyword>
<dbReference type="InterPro" id="IPR036055">
    <property type="entry name" value="LDL_receptor-like_sf"/>
</dbReference>
<protein>
    <submittedName>
        <fullName evidence="7">(diamondback moth) hypothetical protein</fullName>
    </submittedName>
</protein>
<organism evidence="7 8">
    <name type="scientific">Plutella xylostella</name>
    <name type="common">Diamondback moth</name>
    <name type="synonym">Plutella maculipennis</name>
    <dbReference type="NCBI Taxonomy" id="51655"/>
    <lineage>
        <taxon>Eukaryota</taxon>
        <taxon>Metazoa</taxon>
        <taxon>Ecdysozoa</taxon>
        <taxon>Arthropoda</taxon>
        <taxon>Hexapoda</taxon>
        <taxon>Insecta</taxon>
        <taxon>Pterygota</taxon>
        <taxon>Neoptera</taxon>
        <taxon>Endopterygota</taxon>
        <taxon>Lepidoptera</taxon>
        <taxon>Glossata</taxon>
        <taxon>Ditrysia</taxon>
        <taxon>Yponomeutoidea</taxon>
        <taxon>Plutellidae</taxon>
        <taxon>Plutella</taxon>
    </lineage>
</organism>
<comment type="caution">
    <text evidence="5">Lacks conserved residue(s) required for the propagation of feature annotation.</text>
</comment>
<accession>A0A8S4FB99</accession>
<dbReference type="PROSITE" id="PS01187">
    <property type="entry name" value="EGF_CA"/>
    <property type="match status" value="1"/>
</dbReference>
<keyword evidence="8" id="KW-1185">Reference proteome</keyword>
<dbReference type="InterPro" id="IPR049883">
    <property type="entry name" value="NOTCH1_EGF-like"/>
</dbReference>
<dbReference type="GO" id="GO:0042562">
    <property type="term" value="F:hormone binding"/>
    <property type="evidence" value="ECO:0007669"/>
    <property type="project" value="TreeGrafter"/>
</dbReference>
<feature type="domain" description="EGF-like calcium-binding" evidence="6">
    <location>
        <begin position="195"/>
        <end position="226"/>
    </location>
</feature>
<keyword evidence="3" id="KW-0472">Membrane</keyword>
<dbReference type="PANTHER" id="PTHR22722">
    <property type="entry name" value="LOW-DENSITY LIPOPROTEIN RECEPTOR-RELATED PROTEIN 2-RELATED"/>
    <property type="match status" value="1"/>
</dbReference>
<dbReference type="GO" id="GO:0005509">
    <property type="term" value="F:calcium ion binding"/>
    <property type="evidence" value="ECO:0007669"/>
    <property type="project" value="InterPro"/>
</dbReference>